<dbReference type="Pfam" id="PF01963">
    <property type="entry name" value="TraB_PrgY_gumN"/>
    <property type="match status" value="1"/>
</dbReference>
<dbReference type="InterPro" id="IPR002816">
    <property type="entry name" value="TraB/PrgY/GumN_fam"/>
</dbReference>
<evidence type="ECO:0000256" key="1">
    <source>
        <dbReference type="SAM" id="SignalP"/>
    </source>
</evidence>
<gene>
    <name evidence="2" type="ORF">RM544_10765</name>
</gene>
<dbReference type="Proteomes" id="UP001249020">
    <property type="component" value="Unassembled WGS sequence"/>
</dbReference>
<keyword evidence="1" id="KW-0732">Signal</keyword>
<proteinExistence type="predicted"/>
<name>A0AAW8R5C5_9ALTE</name>
<reference evidence="2 3" key="1">
    <citation type="submission" date="2023-09" db="EMBL/GenBank/DDBJ databases">
        <authorList>
            <person name="Rey-Velasco X."/>
        </authorList>
    </citation>
    <scope>NUCLEOTIDE SEQUENCE [LARGE SCALE GENOMIC DNA]</scope>
    <source>
        <strain evidence="2 3">W409</strain>
    </source>
</reference>
<accession>A0AAW8R5C5</accession>
<dbReference type="PROSITE" id="PS51257">
    <property type="entry name" value="PROKAR_LIPOPROTEIN"/>
    <property type="match status" value="1"/>
</dbReference>
<dbReference type="PANTHER" id="PTHR40590:SF1">
    <property type="entry name" value="CYTOPLASMIC PROTEIN"/>
    <property type="match status" value="1"/>
</dbReference>
<organism evidence="2 3">
    <name type="scientific">Brumicola blandensis</name>
    <dbReference type="NCBI Taxonomy" id="3075611"/>
    <lineage>
        <taxon>Bacteria</taxon>
        <taxon>Pseudomonadati</taxon>
        <taxon>Pseudomonadota</taxon>
        <taxon>Gammaproteobacteria</taxon>
        <taxon>Alteromonadales</taxon>
        <taxon>Alteromonadaceae</taxon>
        <taxon>Brumicola</taxon>
    </lineage>
</organism>
<comment type="caution">
    <text evidence="2">The sequence shown here is derived from an EMBL/GenBank/DDBJ whole genome shotgun (WGS) entry which is preliminary data.</text>
</comment>
<dbReference type="RefSeq" id="WP_311361798.1">
    <property type="nucleotide sequence ID" value="NZ_JAVRIE010000004.1"/>
</dbReference>
<dbReference type="InterPro" id="IPR047111">
    <property type="entry name" value="YbaP-like"/>
</dbReference>
<keyword evidence="3" id="KW-1185">Reference proteome</keyword>
<feature type="chain" id="PRO_5043521826" evidence="1">
    <location>
        <begin position="25"/>
        <end position="307"/>
    </location>
</feature>
<dbReference type="EMBL" id="JAVRIE010000004">
    <property type="protein sequence ID" value="MDT0583020.1"/>
    <property type="molecule type" value="Genomic_DNA"/>
</dbReference>
<evidence type="ECO:0000313" key="2">
    <source>
        <dbReference type="EMBL" id="MDT0583020.1"/>
    </source>
</evidence>
<dbReference type="PANTHER" id="PTHR40590">
    <property type="entry name" value="CYTOPLASMIC PROTEIN-RELATED"/>
    <property type="match status" value="1"/>
</dbReference>
<dbReference type="CDD" id="cd14789">
    <property type="entry name" value="Tiki"/>
    <property type="match status" value="1"/>
</dbReference>
<protein>
    <submittedName>
        <fullName evidence="2">TraB/GumN family protein</fullName>
    </submittedName>
</protein>
<evidence type="ECO:0000313" key="3">
    <source>
        <dbReference type="Proteomes" id="UP001249020"/>
    </source>
</evidence>
<feature type="signal peptide" evidence="1">
    <location>
        <begin position="1"/>
        <end position="24"/>
    </location>
</feature>
<sequence length="307" mass="34209">MNLKATKNLITKVLLTLGSVMVLASCAVEPALMVNKEPKQTASVWKVTNGENVTYFGGTVHILKEENFPLPAQYDKAYAASDKLVFETNIDGMESPAFQQQMMSKIMLTDGTTLQTRLNEETYARLKEFMDSRGMPIANFHPLKPSIVGITVTVMEYQANGLTQEGVDKFYSDKAKADGKEIAWFESLEQQLDFIVNMGGDDENGIINYTLDEIANLPTLIEDMLGTWKSGDLAQMDEKLVKPMADGFPQVYEDLIIDRNDAWMPKVIEMLNDKPTEFVLVGAAHLAGKDSVFAKLEAKGYKIEKLN</sequence>
<dbReference type="AlphaFoldDB" id="A0AAW8R5C5"/>